<keyword evidence="4" id="KW-0788">Thiol protease</keyword>
<sequence length="297" mass="31559">MSAEIPSLDPRLTPARPDLADLRLKGQVEAARYVTGSDRRVVVPSAPLRRAPSPEAGIDTEAVLGDPVTIYEDRDGFAFVQLAADGYVGYLPSAALGDPEPAPTHRIQALRTFLYPAPDLKRPALAHLSLGAAVTVAAREGDYLRLATGGYVFAGHCGALNAYEPDFAATAERLVGTPYLWGGRTSLGLDCSGLVQLCLATAGLPSPRDADQQERALGEPLPDSLEGLTRGDLVFWRGHVGLMLDSDRLIHANGHHMMVAVELLREAVARIAEKSYGAVTSVRRMAGAHHLTPSAAS</sequence>
<dbReference type="Gene3D" id="3.90.1720.10">
    <property type="entry name" value="endopeptidase domain like (from Nostoc punctiforme)"/>
    <property type="match status" value="1"/>
</dbReference>
<evidence type="ECO:0000256" key="2">
    <source>
        <dbReference type="ARBA" id="ARBA00022670"/>
    </source>
</evidence>
<dbReference type="RefSeq" id="WP_238243054.1">
    <property type="nucleotide sequence ID" value="NZ_BPQP01000016.1"/>
</dbReference>
<dbReference type="PANTHER" id="PTHR47053">
    <property type="entry name" value="MUREIN DD-ENDOPEPTIDASE MEPH-RELATED"/>
    <property type="match status" value="1"/>
</dbReference>
<feature type="domain" description="NlpC/P60" evidence="5">
    <location>
        <begin position="160"/>
        <end position="286"/>
    </location>
</feature>
<dbReference type="InterPro" id="IPR000064">
    <property type="entry name" value="NLP_P60_dom"/>
</dbReference>
<evidence type="ECO:0000313" key="7">
    <source>
        <dbReference type="Proteomes" id="UP001055125"/>
    </source>
</evidence>
<dbReference type="Pfam" id="PF18348">
    <property type="entry name" value="SH3_16"/>
    <property type="match status" value="1"/>
</dbReference>
<protein>
    <recommendedName>
        <fullName evidence="5">NlpC/P60 domain-containing protein</fullName>
    </recommendedName>
</protein>
<dbReference type="PROSITE" id="PS51935">
    <property type="entry name" value="NLPC_P60"/>
    <property type="match status" value="1"/>
</dbReference>
<name>A0ABQ4RT21_9HYPH</name>
<keyword evidence="7" id="KW-1185">Reference proteome</keyword>
<dbReference type="Proteomes" id="UP001055125">
    <property type="component" value="Unassembled WGS sequence"/>
</dbReference>
<keyword evidence="2" id="KW-0645">Protease</keyword>
<evidence type="ECO:0000256" key="3">
    <source>
        <dbReference type="ARBA" id="ARBA00022801"/>
    </source>
</evidence>
<evidence type="ECO:0000256" key="4">
    <source>
        <dbReference type="ARBA" id="ARBA00022807"/>
    </source>
</evidence>
<evidence type="ECO:0000313" key="6">
    <source>
        <dbReference type="EMBL" id="GJD93864.1"/>
    </source>
</evidence>
<reference evidence="6" key="1">
    <citation type="journal article" date="2021" name="Front. Microbiol.">
        <title>Comprehensive Comparative Genomics and Phenotyping of Methylobacterium Species.</title>
        <authorList>
            <person name="Alessa O."/>
            <person name="Ogura Y."/>
            <person name="Fujitani Y."/>
            <person name="Takami H."/>
            <person name="Hayashi T."/>
            <person name="Sahin N."/>
            <person name="Tani A."/>
        </authorList>
    </citation>
    <scope>NUCLEOTIDE SEQUENCE</scope>
    <source>
        <strain evidence="6">DSM 19015</strain>
    </source>
</reference>
<comment type="similarity">
    <text evidence="1">Belongs to the peptidase C40 family.</text>
</comment>
<dbReference type="InterPro" id="IPR051202">
    <property type="entry name" value="Peptidase_C40"/>
</dbReference>
<comment type="caution">
    <text evidence="6">The sequence shown here is derived from an EMBL/GenBank/DDBJ whole genome shotgun (WGS) entry which is preliminary data.</text>
</comment>
<dbReference type="InterPro" id="IPR041382">
    <property type="entry name" value="SH3_16"/>
</dbReference>
<keyword evidence="3" id="KW-0378">Hydrolase</keyword>
<accession>A0ABQ4RT21</accession>
<gene>
    <name evidence="6" type="ORF">OCOJLMKI_1062</name>
</gene>
<evidence type="ECO:0000259" key="5">
    <source>
        <dbReference type="PROSITE" id="PS51935"/>
    </source>
</evidence>
<reference evidence="6" key="2">
    <citation type="submission" date="2021-08" db="EMBL/GenBank/DDBJ databases">
        <authorList>
            <person name="Tani A."/>
            <person name="Ola A."/>
            <person name="Ogura Y."/>
            <person name="Katsura K."/>
            <person name="Hayashi T."/>
        </authorList>
    </citation>
    <scope>NUCLEOTIDE SEQUENCE</scope>
    <source>
        <strain evidence="6">DSM 19015</strain>
    </source>
</reference>
<evidence type="ECO:0000256" key="1">
    <source>
        <dbReference type="ARBA" id="ARBA00007074"/>
    </source>
</evidence>
<proteinExistence type="inferred from homology"/>
<dbReference type="Pfam" id="PF00877">
    <property type="entry name" value="NLPC_P60"/>
    <property type="match status" value="1"/>
</dbReference>
<organism evidence="6 7">
    <name type="scientific">Methylobacterium iners</name>
    <dbReference type="NCBI Taxonomy" id="418707"/>
    <lineage>
        <taxon>Bacteria</taxon>
        <taxon>Pseudomonadati</taxon>
        <taxon>Pseudomonadota</taxon>
        <taxon>Alphaproteobacteria</taxon>
        <taxon>Hyphomicrobiales</taxon>
        <taxon>Methylobacteriaceae</taxon>
        <taxon>Methylobacterium</taxon>
    </lineage>
</organism>
<dbReference type="Gene3D" id="2.30.30.40">
    <property type="entry name" value="SH3 Domains"/>
    <property type="match status" value="1"/>
</dbReference>
<dbReference type="InterPro" id="IPR038765">
    <property type="entry name" value="Papain-like_cys_pep_sf"/>
</dbReference>
<dbReference type="PANTHER" id="PTHR47053:SF1">
    <property type="entry name" value="MUREIN DD-ENDOPEPTIDASE MEPH-RELATED"/>
    <property type="match status" value="1"/>
</dbReference>
<dbReference type="SUPFAM" id="SSF54001">
    <property type="entry name" value="Cysteine proteinases"/>
    <property type="match status" value="1"/>
</dbReference>
<dbReference type="EMBL" id="BPQP01000016">
    <property type="protein sequence ID" value="GJD93864.1"/>
    <property type="molecule type" value="Genomic_DNA"/>
</dbReference>